<proteinExistence type="predicted"/>
<dbReference type="SUPFAM" id="SSF52540">
    <property type="entry name" value="P-loop containing nucleoside triphosphate hydrolases"/>
    <property type="match status" value="1"/>
</dbReference>
<evidence type="ECO:0000313" key="2">
    <source>
        <dbReference type="Proteomes" id="UP000675664"/>
    </source>
</evidence>
<keyword evidence="1" id="KW-0067">ATP-binding</keyword>
<reference evidence="1" key="2">
    <citation type="submission" date="2021-04" db="EMBL/GenBank/DDBJ databases">
        <authorList>
            <person name="Liu J."/>
        </authorList>
    </citation>
    <scope>NUCLEOTIDE SEQUENCE</scope>
    <source>
        <strain evidence="1">BAD-6</strain>
    </source>
</reference>
<dbReference type="RefSeq" id="WP_227019018.1">
    <property type="nucleotide sequence ID" value="NZ_JAGSND010000009.1"/>
</dbReference>
<accession>A0A8J7W4C5</accession>
<dbReference type="Proteomes" id="UP000675664">
    <property type="component" value="Unassembled WGS sequence"/>
</dbReference>
<dbReference type="EMBL" id="JAGSND010000009">
    <property type="protein sequence ID" value="MBR0598893.1"/>
    <property type="molecule type" value="Genomic_DNA"/>
</dbReference>
<keyword evidence="1" id="KW-0547">Nucleotide-binding</keyword>
<name>A0A8J7W4C5_9FIRM</name>
<keyword evidence="2" id="KW-1185">Reference proteome</keyword>
<comment type="caution">
    <text evidence="1">The sequence shown here is derived from an EMBL/GenBank/DDBJ whole genome shotgun (WGS) entry which is preliminary data.</text>
</comment>
<protein>
    <submittedName>
        <fullName evidence="1">ATP-binding protein</fullName>
    </submittedName>
</protein>
<evidence type="ECO:0000313" key="1">
    <source>
        <dbReference type="EMBL" id="MBR0598893.1"/>
    </source>
</evidence>
<dbReference type="PANTHER" id="PTHR42935">
    <property type="entry name" value="SLR0930 PROTEIN"/>
    <property type="match status" value="1"/>
</dbReference>
<dbReference type="GO" id="GO:0005524">
    <property type="term" value="F:ATP binding"/>
    <property type="evidence" value="ECO:0007669"/>
    <property type="project" value="UniProtKB-KW"/>
</dbReference>
<dbReference type="InterPro" id="IPR027417">
    <property type="entry name" value="P-loop_NTPase"/>
</dbReference>
<sequence length="431" mass="50340">MNKINLDTLLLYDNIRQNEIVMTAVKILNEMAEKEEISHLEPEYYAIQRELLACTDGKEAKGTYWENYVCRLIAESENQFSLLGEKGGFDTNIFRIASREVSVLKLLFAFDWERISGLFHDRETCICLMDRSEIPEEFQEKREKIRLAMESDDDQESIELLFEHYHDNACGIYQEYDAFVWDGRLIGVRNYDKISFEQLVGYEKQKEALIENTEVFLNGYRTNNVLLYGDRGTGKSSCVKALLNKFKDRRLKIISLNKNDVNHLYQIIESIANRGCKFIIYIDDLSFEDTETGYKYFKSIIDGGIEAQPTNAVLYVTSNRKNIIRETWRDRGDLSAENEVHRNDALQEKLSLADRFGLTITFSAPDKLSYLEIVKSIACQEGLDYDEDLLKEEALRWELRQHGRSGRSARQFIYHMQAKTLKQEPYKRRGE</sequence>
<dbReference type="PANTHER" id="PTHR42935:SF1">
    <property type="entry name" value="SLR0930 PROTEIN"/>
    <property type="match status" value="1"/>
</dbReference>
<organism evidence="1 2">
    <name type="scientific">Sinanaerobacter chloroacetimidivorans</name>
    <dbReference type="NCBI Taxonomy" id="2818044"/>
    <lineage>
        <taxon>Bacteria</taxon>
        <taxon>Bacillati</taxon>
        <taxon>Bacillota</taxon>
        <taxon>Clostridia</taxon>
        <taxon>Peptostreptococcales</taxon>
        <taxon>Anaerovoracaceae</taxon>
        <taxon>Sinanaerobacter</taxon>
    </lineage>
</organism>
<reference evidence="1" key="1">
    <citation type="submission" date="2021-04" db="EMBL/GenBank/DDBJ databases">
        <title>Sinoanaerobacter chloroacetimidivorans sp. nov., an obligate anaerobic bacterium isolated from anaerobic sludge.</title>
        <authorList>
            <person name="Bao Y."/>
        </authorList>
    </citation>
    <scope>NUCLEOTIDE SEQUENCE</scope>
    <source>
        <strain evidence="1">BAD-6</strain>
    </source>
</reference>
<dbReference type="Pfam" id="PF05673">
    <property type="entry name" value="DUF815"/>
    <property type="match status" value="1"/>
</dbReference>
<dbReference type="InterPro" id="IPR008533">
    <property type="entry name" value="DUF815"/>
</dbReference>
<gene>
    <name evidence="1" type="ORF">KCX82_13460</name>
</gene>
<dbReference type="AlphaFoldDB" id="A0A8J7W4C5"/>
<dbReference type="Gene3D" id="3.40.50.300">
    <property type="entry name" value="P-loop containing nucleotide triphosphate hydrolases"/>
    <property type="match status" value="1"/>
</dbReference>